<sequence>MILKHKDIEIPPDNPFKNCKLKRKPYAETLTNLVSNYADGFVLSVNTPWGTGKTTFIKMWQVYLQQQRFETIYFNAWENDFDSDPMVALMSELKTLVKKETEDNFDKLIKKAAIVCQNILPALIKTTAEKYLGEGVITDLAENTTKAATEILKDEIADYAKKKKGLADFRRELAEYITEYTNGKPLVIFIDEMDRCRPNYAVELLEKVKHFFSVPGIVFVLAIDKEQLGNAIKGCYGSENFNSNEYLRRFIDLEFKLPIPSVGLYSEYLFEYFRFDEFFGKASRQHQEFKKDMDNFKFIAKFLFNHLGLNLRHQEKVFAQARVVLSTFKSNEYLFPLVYLFLVYAKDCKPSFYQRLTDGTTSPQGILDLLAEILPSELQEEEEMAFELLEVHLIVLYTNHYKETVRKYPELIDDTGKLLIKPSTDRSEEYISFTSLIKQMKQRTSNMSNVSITHLLKKIDLLDNFQME</sequence>
<dbReference type="PANTHER" id="PTHR22674:SF6">
    <property type="entry name" value="NTPASE KAP FAMILY P-LOOP DOMAIN-CONTAINING PROTEIN 1"/>
    <property type="match status" value="1"/>
</dbReference>
<dbReference type="InterPro" id="IPR052754">
    <property type="entry name" value="NTPase_KAP_P-loop"/>
</dbReference>
<dbReference type="PANTHER" id="PTHR22674">
    <property type="entry name" value="NTPASE, KAP FAMILY P-LOOP DOMAIN-CONTAINING 1"/>
    <property type="match status" value="1"/>
</dbReference>
<accession>A0ABZ2Z1V2</accession>
<gene>
    <name evidence="2" type="ORF">WJU22_23645</name>
</gene>
<organism evidence="2 3">
    <name type="scientific">Chitinophaga caseinilytica</name>
    <dbReference type="NCBI Taxonomy" id="2267521"/>
    <lineage>
        <taxon>Bacteria</taxon>
        <taxon>Pseudomonadati</taxon>
        <taxon>Bacteroidota</taxon>
        <taxon>Chitinophagia</taxon>
        <taxon>Chitinophagales</taxon>
        <taxon>Chitinophagaceae</taxon>
        <taxon>Chitinophaga</taxon>
    </lineage>
</organism>
<dbReference type="InterPro" id="IPR011646">
    <property type="entry name" value="KAP_P-loop"/>
</dbReference>
<feature type="domain" description="KAP NTPase" evidence="1">
    <location>
        <begin position="23"/>
        <end position="291"/>
    </location>
</feature>
<dbReference type="EMBL" id="CP150096">
    <property type="protein sequence ID" value="WZN45895.1"/>
    <property type="molecule type" value="Genomic_DNA"/>
</dbReference>
<proteinExistence type="predicted"/>
<dbReference type="RefSeq" id="WP_341840636.1">
    <property type="nucleotide sequence ID" value="NZ_CP149792.1"/>
</dbReference>
<name>A0ABZ2Z1V2_9BACT</name>
<dbReference type="Pfam" id="PF07693">
    <property type="entry name" value="KAP_NTPase"/>
    <property type="match status" value="1"/>
</dbReference>
<dbReference type="SUPFAM" id="SSF52540">
    <property type="entry name" value="P-loop containing nucleoside triphosphate hydrolases"/>
    <property type="match status" value="1"/>
</dbReference>
<dbReference type="InterPro" id="IPR027417">
    <property type="entry name" value="P-loop_NTPase"/>
</dbReference>
<reference evidence="2 3" key="1">
    <citation type="submission" date="2024-03" db="EMBL/GenBank/DDBJ databases">
        <title>Chitinophaga caseinilytica sp. nov., a casein hydrolysing bacterium isolated from forest soil.</title>
        <authorList>
            <person name="Lee D.S."/>
            <person name="Han D.M."/>
            <person name="Baek J.H."/>
            <person name="Choi D.G."/>
            <person name="Jeon J.H."/>
            <person name="Jeon C.O."/>
        </authorList>
    </citation>
    <scope>NUCLEOTIDE SEQUENCE [LARGE SCALE GENOMIC DNA]</scope>
    <source>
        <strain evidence="2 3">KACC 19118</strain>
    </source>
</reference>
<keyword evidence="3" id="KW-1185">Reference proteome</keyword>
<evidence type="ECO:0000259" key="1">
    <source>
        <dbReference type="Pfam" id="PF07693"/>
    </source>
</evidence>
<evidence type="ECO:0000313" key="2">
    <source>
        <dbReference type="EMBL" id="WZN45895.1"/>
    </source>
</evidence>
<evidence type="ECO:0000313" key="3">
    <source>
        <dbReference type="Proteomes" id="UP001449657"/>
    </source>
</evidence>
<dbReference type="Proteomes" id="UP001449657">
    <property type="component" value="Chromosome"/>
</dbReference>
<protein>
    <submittedName>
        <fullName evidence="2">P-loop NTPase fold protein</fullName>
    </submittedName>
</protein>
<dbReference type="Gene3D" id="3.40.50.300">
    <property type="entry name" value="P-loop containing nucleotide triphosphate hydrolases"/>
    <property type="match status" value="1"/>
</dbReference>